<gene>
    <name evidence="3" type="ORF">DNG_09758</name>
</gene>
<accession>A0AAE8SZL2</accession>
<feature type="chain" id="PRO_5041767673" description="Hydrophobin" evidence="2">
    <location>
        <begin position="18"/>
        <end position="109"/>
    </location>
</feature>
<dbReference type="GO" id="GO:0009277">
    <property type="term" value="C:fungal-type cell wall"/>
    <property type="evidence" value="ECO:0007669"/>
    <property type="project" value="InterPro"/>
</dbReference>
<reference evidence="3" key="1">
    <citation type="submission" date="2018-03" db="EMBL/GenBank/DDBJ databases">
        <authorList>
            <person name="Guldener U."/>
        </authorList>
    </citation>
    <scope>NUCLEOTIDE SEQUENCE</scope>
</reference>
<dbReference type="GO" id="GO:0005199">
    <property type="term" value="F:structural constituent of cell wall"/>
    <property type="evidence" value="ECO:0007669"/>
    <property type="project" value="InterPro"/>
</dbReference>
<comment type="subcellular location">
    <subcellularLocation>
        <location evidence="2">Secreted</location>
        <location evidence="2">Cell wall</location>
    </subcellularLocation>
</comment>
<evidence type="ECO:0000313" key="4">
    <source>
        <dbReference type="Proteomes" id="UP001187682"/>
    </source>
</evidence>
<name>A0AAE8SZL2_9PEZI</name>
<comment type="caution">
    <text evidence="3">The sequence shown here is derived from an EMBL/GenBank/DDBJ whole genome shotgun (WGS) entry which is preliminary data.</text>
</comment>
<comment type="similarity">
    <text evidence="2">Belongs to the fungal hydrophobin family.</text>
</comment>
<feature type="signal peptide" evidence="2">
    <location>
        <begin position="1"/>
        <end position="17"/>
    </location>
</feature>
<dbReference type="Pfam" id="PF01185">
    <property type="entry name" value="Hydrophobin"/>
    <property type="match status" value="1"/>
</dbReference>
<protein>
    <recommendedName>
        <fullName evidence="2">Hydrophobin</fullName>
    </recommendedName>
</protein>
<dbReference type="Proteomes" id="UP001187682">
    <property type="component" value="Unassembled WGS sequence"/>
</dbReference>
<dbReference type="CDD" id="cd23507">
    <property type="entry name" value="hydrophobin_I"/>
    <property type="match status" value="1"/>
</dbReference>
<dbReference type="EMBL" id="ONZQ02000018">
    <property type="protein sequence ID" value="SPO07064.1"/>
    <property type="molecule type" value="Genomic_DNA"/>
</dbReference>
<proteinExistence type="inferred from homology"/>
<keyword evidence="4" id="KW-1185">Reference proteome</keyword>
<evidence type="ECO:0000256" key="2">
    <source>
        <dbReference type="RuleBase" id="RU365009"/>
    </source>
</evidence>
<keyword evidence="1 2" id="KW-1015">Disulfide bond</keyword>
<keyword evidence="2" id="KW-0964">Secreted</keyword>
<dbReference type="SMART" id="SM00075">
    <property type="entry name" value="HYDRO"/>
    <property type="match status" value="1"/>
</dbReference>
<evidence type="ECO:0000256" key="1">
    <source>
        <dbReference type="ARBA" id="ARBA00023157"/>
    </source>
</evidence>
<keyword evidence="2" id="KW-0732">Signal</keyword>
<organism evidence="3 4">
    <name type="scientific">Cephalotrichum gorgonifer</name>
    <dbReference type="NCBI Taxonomy" id="2041049"/>
    <lineage>
        <taxon>Eukaryota</taxon>
        <taxon>Fungi</taxon>
        <taxon>Dikarya</taxon>
        <taxon>Ascomycota</taxon>
        <taxon>Pezizomycotina</taxon>
        <taxon>Sordariomycetes</taxon>
        <taxon>Hypocreomycetidae</taxon>
        <taxon>Microascales</taxon>
        <taxon>Microascaceae</taxon>
        <taxon>Cephalotrichum</taxon>
    </lineage>
</organism>
<keyword evidence="2" id="KW-0134">Cell wall</keyword>
<sequence length="109" mass="10861">MFAFKTLIVAFAAIAAAAPGKGVKSTQEVIAECSGNGSGNTVACCNKEQGDTGLNVLGDLLGGACEPVSIPLLAVSLAIPITDYCNAQVACCSGDQTGLVNLQCVPISV</sequence>
<dbReference type="AlphaFoldDB" id="A0AAE8SZL2"/>
<dbReference type="InterPro" id="IPR001338">
    <property type="entry name" value="Class_I_Hydrophobin"/>
</dbReference>
<evidence type="ECO:0000313" key="3">
    <source>
        <dbReference type="EMBL" id="SPO07064.1"/>
    </source>
</evidence>